<dbReference type="PRINTS" id="PR01044">
    <property type="entry name" value="TRNASYNTHGA"/>
</dbReference>
<evidence type="ECO:0000256" key="1">
    <source>
        <dbReference type="ARBA" id="ARBA00004496"/>
    </source>
</evidence>
<dbReference type="InterPro" id="IPR029028">
    <property type="entry name" value="Alpha/beta_knot_MTases"/>
</dbReference>
<evidence type="ECO:0000259" key="19">
    <source>
        <dbReference type="PROSITE" id="PS50164"/>
    </source>
</evidence>
<dbReference type="NCBIfam" id="NF006827">
    <property type="entry name" value="PRK09348.1"/>
    <property type="match status" value="1"/>
</dbReference>
<dbReference type="GO" id="GO:0006420">
    <property type="term" value="P:arginyl-tRNA aminoacylation"/>
    <property type="evidence" value="ECO:0007669"/>
    <property type="project" value="InterPro"/>
</dbReference>
<evidence type="ECO:0000256" key="17">
    <source>
        <dbReference type="SAM" id="Phobius"/>
    </source>
</evidence>
<dbReference type="InterPro" id="IPR006194">
    <property type="entry name" value="Gly-tRNA-synth_heterodimer"/>
</dbReference>
<keyword evidence="17" id="KW-0812">Transmembrane</keyword>
<keyword evidence="9" id="KW-0227">DNA damage</keyword>
<dbReference type="Pfam" id="PF01541">
    <property type="entry name" value="GIY-YIG"/>
    <property type="match status" value="1"/>
</dbReference>
<dbReference type="GO" id="GO:0009381">
    <property type="term" value="F:excinuclease ABC activity"/>
    <property type="evidence" value="ECO:0007669"/>
    <property type="project" value="InterPro"/>
</dbReference>
<sequence length="1971" mass="224307">MTGIAYIDTSTIAVCHKKRISKNKVFDGLAEISKSTYGWFFGFKLHLVINEIGEIQALTLTKGNVDDRKPVPTLTKRLTGLLFGDKGYIKKELFEKLFDRGLKLVTKIDRKKLYKLCDELDIKTRIPPQNNAVEHPKLDYMNERNSTIKLIKSYDEDGIVVAAIFTKLAIVMLVLQLVGISIFHTQDPSASSDENIVIQIASGQVMTVAFSMPAIMSIYYIFKRYTVCVNLQDIIKGLQDFWADEGCTILHPYTSEVGAGTLHPATIMSAIDEKSTKIVYLQPVIRPADGRYGDNPNRLYQHHQYQVIIKPSGSNLQDIYLNSLKALGVSTKEYDIKFIEDDWENPSVGASGLGWEVTCNGMEVTQLTYIQQVGGIDCRIIPGEVAYGLERLAMCIQGVDNVYDIMWNDNGVTYGDIFKQREREFSYLALDYYDTKVVQQQFEDTEKLCKFLVEKELPIAAYDQCIKTSHLLNLLDAREEIPSRMQNSSAAQVKSYITNAFSKNNVKFASIEVYVTARRIALFIDGISALELKDSNNEIKGPRVNAPKSAIEGFLRKNRKGEEDLLIRKVNDEDFYFIKRESCLFNINGFLKNQLEEMLKNFSWPKSMRWSERKERWVRPIKNILCILNDEIIPISFAGVTACNVTYGHRFLSGDAVLTVKTPKDYFELLEKNNVILQLDKRKQFILDQINKFTKEENLQLEKNDYLLNELAGLIEWPIVLFGKVKSSELPKKVILSIINTQQKYLALSDGQKISHFVTVVNVNNNEVVKGHERILEARLADAQFLISQDKKENLDYYVKKLSSISFHASLGSVEEKVKRIIALSKYIAIFIPHASLIKVERAAYLAKADLATLIVKEFPGLQGVMSGYYASYFQEDKEVVEAITEHYKPIGSDQECPRSPTAIAVAIADKMDSLVGLIAAGEKISGSYDQFGLRRMTIGIIRTILENNLHIPIRLLIDKSVSLCSRLLLNKNITPVDKPSEKQILELVFKFCLERFKIILKNRNIRQDVVDSILYKVDINDLLKAEKQTVILDRYLSTKEGEQVLSTYKRASNMMSKVRKSDGTTYNASYSKKFLIEDEEIALSNCAISACKNIKQAIENNDFNTALDELARFAPFINQFMDSVKINCDSNELRINRQYKEQIKSSPQSCGVYKMIGDKSKVLYIGKAKNLKSRLSDYLQFENLSERIRVMISQVIKVEIFITENEIEALLLEAQLIKSLKPSYNILLRDGKSYPYITISKHDYPRIAKYRGKFKKNEFHYYGPFPSAAAVKNTILSLQKAFLLRVCSDQYFSSTKRPCLEYQVKRCSAPCVDKITKDDYCKSVKQAQDTLLGRNKEVQRQLFSTMEKCSREMNYELAAVYRDRLKFLQQIQMQPMDFSFEEDADFFSVVREADLACIGVLSFRDKGNYGSIPYFIENCSDHSNDEILSTFLVNLYNPVNTPPAQIYVPDFIKDKEIIEQALYALTQKSIKVLHAKNSKERDLLNFIYNNSQHSLEQKLTDYRNNLEKLEELRKIFSLPNIPKRIEVYDNSHISGNQQVGVMIVAGQEGFLKSEYKKFTIKEEISGDDYKMMREVLTRRFSGNIKDIIPDFLLIDGGPGHVSIVQNVLEILNIKVPFACMAKGHDRNAGNERFYVPDREEFTLASDSKVMLYLQLLRNEAHRFAITSHRKKRDKQFFASQLSEISGVGSKRKKALMSHFGSVENISKASLAEIQNVPGISKGLAEIILQHVNSKKALRNKNRRCIELLVTENFYREFEKEIKQCADSKGIKPRLVENKMFNDVLPKGVNHQGIALKVAPIFHSLNIEEIAEGSGDSSTIVILDQITDTHNIGSILRTSACFNIDALVLPHHHSPSENASIAKVASGALDIVPLIYVTNIVKTMESLKKIGYWCYGFDCNAKENIDEIKNFGQKRVIIFGSEEKGMRRLVKESCDYLLKIPMSNVIDSLNVSNAAAIGLYSIYIKTKITAN</sequence>
<evidence type="ECO:0000256" key="9">
    <source>
        <dbReference type="ARBA" id="ARBA00022763"/>
    </source>
</evidence>
<dbReference type="Pfam" id="PF05746">
    <property type="entry name" value="DALR_1"/>
    <property type="match status" value="1"/>
</dbReference>
<evidence type="ECO:0000256" key="16">
    <source>
        <dbReference type="ARBA" id="ARBA00047937"/>
    </source>
</evidence>
<keyword evidence="14" id="KW-0030">Aminoacyl-tRNA synthetase</keyword>
<dbReference type="Gene3D" id="3.30.930.10">
    <property type="entry name" value="Bira Bifunctional Protein, Domain 2"/>
    <property type="match status" value="1"/>
</dbReference>
<dbReference type="InterPro" id="IPR045864">
    <property type="entry name" value="aa-tRNA-synth_II/BPL/LPL"/>
</dbReference>
<evidence type="ECO:0000256" key="6">
    <source>
        <dbReference type="ARBA" id="ARBA00022603"/>
    </source>
</evidence>
<dbReference type="Pfam" id="PF08459">
    <property type="entry name" value="UvrC_RNaseH_dom"/>
    <property type="match status" value="1"/>
</dbReference>
<organism evidence="21 22">
    <name type="scientific">Pararge aegeria aegeria</name>
    <dbReference type="NCBI Taxonomy" id="348720"/>
    <lineage>
        <taxon>Eukaryota</taxon>
        <taxon>Metazoa</taxon>
        <taxon>Ecdysozoa</taxon>
        <taxon>Arthropoda</taxon>
        <taxon>Hexapoda</taxon>
        <taxon>Insecta</taxon>
        <taxon>Pterygota</taxon>
        <taxon>Neoptera</taxon>
        <taxon>Endopterygota</taxon>
        <taxon>Lepidoptera</taxon>
        <taxon>Glossata</taxon>
        <taxon>Ditrysia</taxon>
        <taxon>Papilionoidea</taxon>
        <taxon>Nymphalidae</taxon>
        <taxon>Satyrinae</taxon>
        <taxon>Satyrini</taxon>
        <taxon>Parargina</taxon>
        <taxon>Pararge</taxon>
    </lineage>
</organism>
<dbReference type="InterPro" id="IPR004791">
    <property type="entry name" value="UvrC"/>
</dbReference>
<dbReference type="InterPro" id="IPR008909">
    <property type="entry name" value="DALR_anticod-bd"/>
</dbReference>
<dbReference type="SUPFAM" id="SSF109604">
    <property type="entry name" value="HD-domain/PDEase-like"/>
    <property type="match status" value="1"/>
</dbReference>
<evidence type="ECO:0000256" key="14">
    <source>
        <dbReference type="ARBA" id="ARBA00023146"/>
    </source>
</evidence>
<keyword evidence="17" id="KW-1133">Transmembrane helix</keyword>
<dbReference type="InterPro" id="IPR002310">
    <property type="entry name" value="Gly-tRNA_ligase_asu"/>
</dbReference>
<dbReference type="NCBIfam" id="TIGR00211">
    <property type="entry name" value="glyS"/>
    <property type="match status" value="1"/>
</dbReference>
<dbReference type="GO" id="GO:0006426">
    <property type="term" value="P:glycyl-tRNA aminoacylation"/>
    <property type="evidence" value="ECO:0007669"/>
    <property type="project" value="InterPro"/>
</dbReference>
<dbReference type="CDD" id="cd18103">
    <property type="entry name" value="SpoU-like_RlmB"/>
    <property type="match status" value="1"/>
</dbReference>
<dbReference type="NCBIfam" id="TIGR00186">
    <property type="entry name" value="rRNA_methyl_3"/>
    <property type="match status" value="1"/>
</dbReference>
<evidence type="ECO:0000256" key="3">
    <source>
        <dbReference type="ARBA" id="ARBA00012829"/>
    </source>
</evidence>
<dbReference type="Gene3D" id="3.40.1440.10">
    <property type="entry name" value="GIY-YIG endonuclease"/>
    <property type="match status" value="1"/>
</dbReference>
<dbReference type="GO" id="GO:0008173">
    <property type="term" value="F:RNA methyltransferase activity"/>
    <property type="evidence" value="ECO:0007669"/>
    <property type="project" value="InterPro"/>
</dbReference>
<dbReference type="InterPro" id="IPR047296">
    <property type="entry name" value="GIY-YIG_UvrC_Cho"/>
</dbReference>
<dbReference type="PROSITE" id="PS50165">
    <property type="entry name" value="UVRC"/>
    <property type="match status" value="1"/>
</dbReference>
<dbReference type="SUPFAM" id="SSF55681">
    <property type="entry name" value="Class II aaRS and biotin synthetases"/>
    <property type="match status" value="1"/>
</dbReference>
<evidence type="ECO:0000256" key="10">
    <source>
        <dbReference type="ARBA" id="ARBA00022769"/>
    </source>
</evidence>
<evidence type="ECO:0000256" key="11">
    <source>
        <dbReference type="ARBA" id="ARBA00022840"/>
    </source>
</evidence>
<accession>A0A8S4QGA7</accession>
<comment type="caution">
    <text evidence="21">The sequence shown here is derived from an EMBL/GenBank/DDBJ whole genome shotgun (WGS) entry which is preliminary data.</text>
</comment>
<dbReference type="Gene3D" id="3.30.420.340">
    <property type="entry name" value="UvrC, RNAse H endonuclease domain"/>
    <property type="match status" value="1"/>
</dbReference>
<dbReference type="InterPro" id="IPR025668">
    <property type="entry name" value="Tnp_DDE_dom"/>
</dbReference>
<dbReference type="InterPro" id="IPR010994">
    <property type="entry name" value="RuvA_2-like"/>
</dbReference>
<reference evidence="21" key="1">
    <citation type="submission" date="2022-03" db="EMBL/GenBank/DDBJ databases">
        <authorList>
            <person name="Lindestad O."/>
        </authorList>
    </citation>
    <scope>NUCLEOTIDE SEQUENCE</scope>
</reference>
<dbReference type="GO" id="GO:0005524">
    <property type="term" value="F:ATP binding"/>
    <property type="evidence" value="ECO:0007669"/>
    <property type="project" value="UniProtKB-KW"/>
</dbReference>
<dbReference type="SUPFAM" id="SSF82771">
    <property type="entry name" value="GIY-YIG endonuclease"/>
    <property type="match status" value="1"/>
</dbReference>
<dbReference type="GO" id="GO:0006396">
    <property type="term" value="P:RNA processing"/>
    <property type="evidence" value="ECO:0007669"/>
    <property type="project" value="InterPro"/>
</dbReference>
<protein>
    <recommendedName>
        <fullName evidence="3">glycine--tRNA ligase</fullName>
        <ecNumber evidence="3">6.1.1.14</ecNumber>
    </recommendedName>
</protein>
<keyword evidence="4" id="KW-0963">Cytoplasm</keyword>
<dbReference type="GO" id="GO:0003723">
    <property type="term" value="F:RNA binding"/>
    <property type="evidence" value="ECO:0007669"/>
    <property type="project" value="InterPro"/>
</dbReference>
<keyword evidence="10" id="KW-0228">DNA excision</keyword>
<keyword evidence="13" id="KW-0648">Protein biosynthesis</keyword>
<dbReference type="Pfam" id="PF13612">
    <property type="entry name" value="DDE_Tnp_1_3"/>
    <property type="match status" value="1"/>
</dbReference>
<gene>
    <name evidence="21" type="primary">jg24733</name>
    <name evidence="21" type="ORF">PAEG_LOCUS1637</name>
</gene>
<dbReference type="InterPro" id="IPR001537">
    <property type="entry name" value="SpoU_MeTrfase"/>
</dbReference>
<keyword evidence="15" id="KW-0234">DNA repair</keyword>
<dbReference type="GO" id="GO:0006289">
    <property type="term" value="P:nucleotide-excision repair"/>
    <property type="evidence" value="ECO:0007669"/>
    <property type="project" value="InterPro"/>
</dbReference>
<dbReference type="SMART" id="SM00465">
    <property type="entry name" value="GIYc"/>
    <property type="match status" value="1"/>
</dbReference>
<feature type="domain" description="UvrC family homology region profile" evidence="20">
    <location>
        <begin position="1387"/>
        <end position="1609"/>
    </location>
</feature>
<keyword evidence="17" id="KW-0472">Membrane</keyword>
<keyword evidence="8" id="KW-0547">Nucleotide-binding</keyword>
<dbReference type="HAMAP" id="MF_00255">
    <property type="entry name" value="Gly_tRNA_synth_beta"/>
    <property type="match status" value="1"/>
</dbReference>
<feature type="transmembrane region" description="Helical" evidence="17">
    <location>
        <begin position="159"/>
        <end position="184"/>
    </location>
</feature>
<evidence type="ECO:0000256" key="13">
    <source>
        <dbReference type="ARBA" id="ARBA00022917"/>
    </source>
</evidence>
<dbReference type="SUPFAM" id="SSF75217">
    <property type="entry name" value="alpha/beta knot"/>
    <property type="match status" value="1"/>
</dbReference>
<dbReference type="Gene3D" id="3.40.1280.10">
    <property type="match status" value="1"/>
</dbReference>
<dbReference type="SUPFAM" id="SSF47781">
    <property type="entry name" value="RuvA domain 2-like"/>
    <property type="match status" value="1"/>
</dbReference>
<evidence type="ECO:0000256" key="8">
    <source>
        <dbReference type="ARBA" id="ARBA00022741"/>
    </source>
</evidence>
<name>A0A8S4QGA7_9NEOP</name>
<keyword evidence="11" id="KW-0067">ATP-binding</keyword>
<dbReference type="Pfam" id="PF00588">
    <property type="entry name" value="SpoU_methylase"/>
    <property type="match status" value="1"/>
</dbReference>
<dbReference type="Gene3D" id="1.10.150.20">
    <property type="entry name" value="5' to 3' exonuclease, C-terminal subdomain"/>
    <property type="match status" value="1"/>
</dbReference>
<dbReference type="PANTHER" id="PTHR30075:SF2">
    <property type="entry name" value="GLYCINE--TRNA LIGASE, CHLOROPLASTIC_MITOCHONDRIAL 2"/>
    <property type="match status" value="1"/>
</dbReference>
<dbReference type="GO" id="GO:0004820">
    <property type="term" value="F:glycine-tRNA ligase activity"/>
    <property type="evidence" value="ECO:0007669"/>
    <property type="project" value="UniProtKB-EC"/>
</dbReference>
<dbReference type="InterPro" id="IPR029026">
    <property type="entry name" value="tRNA_m1G_MTases_N"/>
</dbReference>
<dbReference type="SUPFAM" id="SSF55315">
    <property type="entry name" value="L30e-like"/>
    <property type="match status" value="1"/>
</dbReference>
<dbReference type="InterPro" id="IPR000305">
    <property type="entry name" value="GIY-YIG_endonuc"/>
</dbReference>
<dbReference type="EC" id="6.1.1.14" evidence="3"/>
<evidence type="ECO:0000256" key="15">
    <source>
        <dbReference type="ARBA" id="ARBA00023204"/>
    </source>
</evidence>
<dbReference type="Gene3D" id="1.20.58.180">
    <property type="entry name" value="Class II aaRS and biotin synthetases, domain 2"/>
    <property type="match status" value="1"/>
</dbReference>
<evidence type="ECO:0000256" key="7">
    <source>
        <dbReference type="ARBA" id="ARBA00022679"/>
    </source>
</evidence>
<dbReference type="InterPro" id="IPR013123">
    <property type="entry name" value="SpoU_subst-bd"/>
</dbReference>
<evidence type="ECO:0000256" key="12">
    <source>
        <dbReference type="ARBA" id="ARBA00022881"/>
    </source>
</evidence>
<keyword evidence="12" id="KW-0267">Excision nuclease</keyword>
<dbReference type="CDD" id="cd10434">
    <property type="entry name" value="GIY-YIG_UvrC_Cho"/>
    <property type="match status" value="1"/>
</dbReference>
<evidence type="ECO:0000256" key="4">
    <source>
        <dbReference type="ARBA" id="ARBA00022490"/>
    </source>
</evidence>
<dbReference type="PROSITE" id="PS50151">
    <property type="entry name" value="UVR"/>
    <property type="match status" value="1"/>
</dbReference>
<dbReference type="OrthoDB" id="3735at2759"/>
<keyword evidence="6" id="KW-0489">Methyltransferase</keyword>
<dbReference type="InterPro" id="IPR015944">
    <property type="entry name" value="Gly-tRNA-synth_bsu"/>
</dbReference>
<dbReference type="PROSITE" id="PS50861">
    <property type="entry name" value="AA_TRNA_LIGASE_II_GLYAB"/>
    <property type="match status" value="2"/>
</dbReference>
<feature type="domain" description="GIY-YIG" evidence="19">
    <location>
        <begin position="1149"/>
        <end position="1227"/>
    </location>
</feature>
<dbReference type="EMBL" id="CAKXAJ010005785">
    <property type="protein sequence ID" value="CAH2209238.1"/>
    <property type="molecule type" value="Genomic_DNA"/>
</dbReference>
<dbReference type="InterPro" id="IPR038476">
    <property type="entry name" value="UvrC_RNase_H_dom_sf"/>
</dbReference>
<dbReference type="GO" id="GO:0004814">
    <property type="term" value="F:arginine-tRNA ligase activity"/>
    <property type="evidence" value="ECO:0007669"/>
    <property type="project" value="InterPro"/>
</dbReference>
<keyword evidence="22" id="KW-1185">Reference proteome</keyword>
<dbReference type="Proteomes" id="UP000838756">
    <property type="component" value="Unassembled WGS sequence"/>
</dbReference>
<dbReference type="NCBIfam" id="TIGR00194">
    <property type="entry name" value="uvrC"/>
    <property type="match status" value="1"/>
</dbReference>
<dbReference type="InterPro" id="IPR001943">
    <property type="entry name" value="UVR_dom"/>
</dbReference>
<dbReference type="InterPro" id="IPR004441">
    <property type="entry name" value="rRNA_MeTrfase_TrmH"/>
</dbReference>
<dbReference type="HAMAP" id="MF_00203">
    <property type="entry name" value="UvrC"/>
    <property type="match status" value="1"/>
</dbReference>
<dbReference type="GO" id="GO:0005829">
    <property type="term" value="C:cytosol"/>
    <property type="evidence" value="ECO:0007669"/>
    <property type="project" value="TreeGrafter"/>
</dbReference>
<dbReference type="PANTHER" id="PTHR30075">
    <property type="entry name" value="GLYCYL-TRNA SYNTHETASE"/>
    <property type="match status" value="1"/>
</dbReference>
<dbReference type="InterPro" id="IPR035901">
    <property type="entry name" value="GIY-YIG_endonuc_sf"/>
</dbReference>
<keyword evidence="7" id="KW-0808">Transferase</keyword>
<evidence type="ECO:0000259" key="20">
    <source>
        <dbReference type="PROSITE" id="PS50165"/>
    </source>
</evidence>
<evidence type="ECO:0000313" key="21">
    <source>
        <dbReference type="EMBL" id="CAH2209238.1"/>
    </source>
</evidence>
<dbReference type="InterPro" id="IPR029064">
    <property type="entry name" value="Ribosomal_eL30-like_sf"/>
</dbReference>
<dbReference type="PROSITE" id="PS50164">
    <property type="entry name" value="GIY_YIG"/>
    <property type="match status" value="1"/>
</dbReference>
<dbReference type="Pfam" id="PF22920">
    <property type="entry name" value="UvrC_RNaseH"/>
    <property type="match status" value="1"/>
</dbReference>
<dbReference type="GO" id="GO:0009380">
    <property type="term" value="C:excinuclease repair complex"/>
    <property type="evidence" value="ECO:0007669"/>
    <property type="project" value="InterPro"/>
</dbReference>
<dbReference type="SMART" id="SM00967">
    <property type="entry name" value="SpoU_sub_bind"/>
    <property type="match status" value="1"/>
</dbReference>
<dbReference type="FunFam" id="3.40.1440.10:FF:000001">
    <property type="entry name" value="UvrABC system protein C"/>
    <property type="match status" value="1"/>
</dbReference>
<comment type="similarity">
    <text evidence="2">Belongs to the class-II aminoacyl-tRNA synthetase family.</text>
</comment>
<keyword evidence="5" id="KW-0436">Ligase</keyword>
<evidence type="ECO:0000256" key="5">
    <source>
        <dbReference type="ARBA" id="ARBA00022598"/>
    </source>
</evidence>
<dbReference type="InterPro" id="IPR036876">
    <property type="entry name" value="UVR_dom_sf"/>
</dbReference>
<dbReference type="GO" id="GO:0032259">
    <property type="term" value="P:methylation"/>
    <property type="evidence" value="ECO:0007669"/>
    <property type="project" value="UniProtKB-KW"/>
</dbReference>
<dbReference type="Gene3D" id="3.30.1330.30">
    <property type="match status" value="1"/>
</dbReference>
<feature type="domain" description="UVR" evidence="18">
    <location>
        <begin position="1337"/>
        <end position="1372"/>
    </location>
</feature>
<comment type="catalytic activity">
    <reaction evidence="16">
        <text>tRNA(Gly) + glycine + ATP = glycyl-tRNA(Gly) + AMP + diphosphate</text>
        <dbReference type="Rhea" id="RHEA:16013"/>
        <dbReference type="Rhea" id="RHEA-COMP:9664"/>
        <dbReference type="Rhea" id="RHEA-COMP:9683"/>
        <dbReference type="ChEBI" id="CHEBI:30616"/>
        <dbReference type="ChEBI" id="CHEBI:33019"/>
        <dbReference type="ChEBI" id="CHEBI:57305"/>
        <dbReference type="ChEBI" id="CHEBI:78442"/>
        <dbReference type="ChEBI" id="CHEBI:78522"/>
        <dbReference type="ChEBI" id="CHEBI:456215"/>
        <dbReference type="EC" id="6.1.1.14"/>
    </reaction>
</comment>
<dbReference type="SUPFAM" id="SSF46600">
    <property type="entry name" value="C-terminal UvrC-binding domain of UvrB"/>
    <property type="match status" value="1"/>
</dbReference>
<comment type="subcellular location">
    <subcellularLocation>
        <location evidence="1">Cytoplasm</location>
    </subcellularLocation>
</comment>
<dbReference type="Pfam" id="PF02151">
    <property type="entry name" value="UVR"/>
    <property type="match status" value="1"/>
</dbReference>
<evidence type="ECO:0000256" key="2">
    <source>
        <dbReference type="ARBA" id="ARBA00008226"/>
    </source>
</evidence>
<evidence type="ECO:0000313" key="22">
    <source>
        <dbReference type="Proteomes" id="UP000838756"/>
    </source>
</evidence>
<evidence type="ECO:0000259" key="18">
    <source>
        <dbReference type="PROSITE" id="PS50151"/>
    </source>
</evidence>
<dbReference type="Pfam" id="PF02092">
    <property type="entry name" value="tRNA_synt_2f"/>
    <property type="match status" value="1"/>
</dbReference>
<dbReference type="Pfam" id="PF14520">
    <property type="entry name" value="HHH_5"/>
    <property type="match status" value="1"/>
</dbReference>
<dbReference type="Pfam" id="PF08032">
    <property type="entry name" value="SpoU_sub_bind"/>
    <property type="match status" value="1"/>
</dbReference>
<dbReference type="InterPro" id="IPR001162">
    <property type="entry name" value="UvrC_RNase_H_dom"/>
</dbReference>
<proteinExistence type="inferred from homology"/>